<dbReference type="Pfam" id="PF00296">
    <property type="entry name" value="Bac_luciferase"/>
    <property type="match status" value="1"/>
</dbReference>
<dbReference type="GO" id="GO:0052601">
    <property type="term" value="F:limonene 1,2-monooxygenase [NAD(P)H) activity"/>
    <property type="evidence" value="ECO:0007669"/>
    <property type="project" value="UniProtKB-EC"/>
</dbReference>
<reference evidence="3 4" key="1">
    <citation type="submission" date="2018-06" db="EMBL/GenBank/DDBJ databases">
        <authorList>
            <consortium name="Pathogen Informatics"/>
            <person name="Doyle S."/>
        </authorList>
    </citation>
    <scope>NUCLEOTIDE SEQUENCE [LARGE SCALE GENOMIC DNA]</scope>
    <source>
        <strain evidence="3 4">NCTC13149</strain>
    </source>
</reference>
<dbReference type="Proteomes" id="UP000255517">
    <property type="component" value="Unassembled WGS sequence"/>
</dbReference>
<evidence type="ECO:0000313" key="3">
    <source>
        <dbReference type="EMBL" id="SUB56543.1"/>
    </source>
</evidence>
<dbReference type="SUPFAM" id="SSF51679">
    <property type="entry name" value="Bacterial luciferase-like"/>
    <property type="match status" value="1"/>
</dbReference>
<feature type="domain" description="Luciferase-like" evidence="2">
    <location>
        <begin position="20"/>
        <end position="258"/>
    </location>
</feature>
<comment type="similarity">
    <text evidence="1">To bacterial alkanal monooxygenase alpha and beta chains.</text>
</comment>
<dbReference type="EC" id="1.14.13.107" evidence="3"/>
<evidence type="ECO:0000259" key="2">
    <source>
        <dbReference type="Pfam" id="PF00296"/>
    </source>
</evidence>
<dbReference type="STRING" id="1122949.GCA_000378725_00884"/>
<dbReference type="PANTHER" id="PTHR30137">
    <property type="entry name" value="LUCIFERASE-LIKE MONOOXYGENASE"/>
    <property type="match status" value="1"/>
</dbReference>
<dbReference type="EMBL" id="UGSZ01000001">
    <property type="protein sequence ID" value="SUB56543.1"/>
    <property type="molecule type" value="Genomic_DNA"/>
</dbReference>
<keyword evidence="3" id="KW-0503">Monooxygenase</keyword>
<keyword evidence="3" id="KW-0560">Oxidoreductase</keyword>
<sequence>MTKLSILNLVPKYLGESYKDAYDRALKLAQFADKNNFQRYWLTEHHNSPAVISSATEVVISYILAHTKNIRIGAGGVMLPNHSLFQVAERYACLNNLYKDRIDLGLGRAPGTDKDTARLLYKKNFSPREFINATKMLKLYFSEDVEKLDVKPYPQSREIPLYILGTSTVSAHIAGKLGLPYAFAGQISPDLIGKAFDIYRTEFIPSRQLEKPYTILSLITNIARTKEDAKDLSIKAEQIFLQLMNVKEKSEFYNLDPENAPELTSIERFLIKTNRGLSINGDVEYARKELLKINEKYKADEIMALSFINEYEMLEDNFRILKDIVDNSL</sequence>
<proteinExistence type="predicted"/>
<dbReference type="AlphaFoldDB" id="A0A379C2S9"/>
<dbReference type="NCBIfam" id="TIGR03558">
    <property type="entry name" value="oxido_grp_1"/>
    <property type="match status" value="1"/>
</dbReference>
<dbReference type="InterPro" id="IPR036661">
    <property type="entry name" value="Luciferase-like_sf"/>
</dbReference>
<accession>A0A379C2S9</accession>
<evidence type="ECO:0000313" key="4">
    <source>
        <dbReference type="Proteomes" id="UP000255517"/>
    </source>
</evidence>
<dbReference type="InterPro" id="IPR011251">
    <property type="entry name" value="Luciferase-like_dom"/>
</dbReference>
<dbReference type="InterPro" id="IPR019949">
    <property type="entry name" value="CmoO-like"/>
</dbReference>
<dbReference type="RefSeq" id="WP_019034700.1">
    <property type="nucleotide sequence ID" value="NZ_CAMUOS010000007.1"/>
</dbReference>
<dbReference type="InterPro" id="IPR050766">
    <property type="entry name" value="Bact_Lucif_Oxidored"/>
</dbReference>
<organism evidence="3 4">
    <name type="scientific">Peptoniphilus lacrimalis</name>
    <dbReference type="NCBI Taxonomy" id="33031"/>
    <lineage>
        <taxon>Bacteria</taxon>
        <taxon>Bacillati</taxon>
        <taxon>Bacillota</taxon>
        <taxon>Tissierellia</taxon>
        <taxon>Tissierellales</taxon>
        <taxon>Peptoniphilaceae</taxon>
        <taxon>Peptoniphilus</taxon>
    </lineage>
</organism>
<evidence type="ECO:0000256" key="1">
    <source>
        <dbReference type="ARBA" id="ARBA00007789"/>
    </source>
</evidence>
<dbReference type="GO" id="GO:0005829">
    <property type="term" value="C:cytosol"/>
    <property type="evidence" value="ECO:0007669"/>
    <property type="project" value="TreeGrafter"/>
</dbReference>
<gene>
    <name evidence="3" type="primary">limB</name>
    <name evidence="3" type="ORF">NCTC13149_00315</name>
</gene>
<protein>
    <submittedName>
        <fullName evidence="3">Limonene 1,2-monooxygenase</fullName>
        <ecNumber evidence="3">1.14.13.107</ecNumber>
    </submittedName>
</protein>
<dbReference type="Gene3D" id="3.20.20.30">
    <property type="entry name" value="Luciferase-like domain"/>
    <property type="match status" value="1"/>
</dbReference>
<name>A0A379C2S9_9FIRM</name>
<dbReference type="PANTHER" id="PTHR30137:SF6">
    <property type="entry name" value="LUCIFERASE-LIKE MONOOXYGENASE"/>
    <property type="match status" value="1"/>
</dbReference>
<dbReference type="OrthoDB" id="9780518at2"/>